<dbReference type="InterPro" id="IPR027032">
    <property type="entry name" value="Twinkle-like"/>
</dbReference>
<dbReference type="SMART" id="SM00482">
    <property type="entry name" value="POLAc"/>
    <property type="match status" value="1"/>
</dbReference>
<keyword evidence="2" id="KW-0472">Membrane</keyword>
<dbReference type="Gene3D" id="3.30.420.10">
    <property type="entry name" value="Ribonuclease H-like superfamily/Ribonuclease H"/>
    <property type="match status" value="1"/>
</dbReference>
<dbReference type="SUPFAM" id="SSF56672">
    <property type="entry name" value="DNA/RNA polymerases"/>
    <property type="match status" value="1"/>
</dbReference>
<dbReference type="Gene3D" id="1.10.150.20">
    <property type="entry name" value="5' to 3' exonuclease, C-terminal subdomain"/>
    <property type="match status" value="1"/>
</dbReference>
<dbReference type="CDD" id="cd01122">
    <property type="entry name" value="Twinkle_C"/>
    <property type="match status" value="1"/>
</dbReference>
<dbReference type="SUPFAM" id="SSF56731">
    <property type="entry name" value="DNA primase core"/>
    <property type="match status" value="1"/>
</dbReference>
<proteinExistence type="predicted"/>
<dbReference type="InterPro" id="IPR036397">
    <property type="entry name" value="RNaseH_sf"/>
</dbReference>
<feature type="region of interest" description="Disordered" evidence="1">
    <location>
        <begin position="1048"/>
        <end position="1126"/>
    </location>
</feature>
<dbReference type="InterPro" id="IPR002298">
    <property type="entry name" value="DNA_polymerase_A"/>
</dbReference>
<dbReference type="Gene3D" id="3.30.70.370">
    <property type="match status" value="1"/>
</dbReference>
<dbReference type="PROSITE" id="PS50880">
    <property type="entry name" value="TOPRIM"/>
    <property type="match status" value="1"/>
</dbReference>
<name>A0A2H6K9I8_9APIC</name>
<dbReference type="OrthoDB" id="275278at2759"/>
<gene>
    <name evidence="5" type="ORF">BOVATA_011380</name>
</gene>
<sequence length="1839" mass="203015">MESCVKHRCANENGAFCVIIKFKLNISYITRVWFNRDATVEVTITRSLLVSAPSDKLSRCSAAQGGIDRLKALDSMESDSNSSLKSQFEDGVTSISACSTEDTFKVGRKTRRLAVLPFLFCWFCLGVSVSSVNCLGAHNGVHTLPRKFFNTNSLKQLSGNLLCSSPTATASAGYADSSGIMQGPLPRLPRQGALATLLGFGGGLYDRATSLARGTGLKGRTALRAISSHGAPAFICGSSRGCSSDPTIKAAVSIANVVSGDISRTGKLSQLNEVETASARGDGQWSSLFAYGTDYGYPRSDYDNSAYNSRGVQVMPEPSEYTTFVSHHYRILTGDIVEYLRRKRMEYVESPVKLTLKFCPFCPPHKYKSDNLYKHEIFKNSGNSYCHRCGYRGSLYDFKAAMGDLPGGMIEEAMNPSFSGNPFSLPMTPEPAVTLTNITQYEHNLFHGERYKPVLDYLTETRGISIETLKRYRVGAGEFSFTLGVGKGESELCVVFPWLMGKANSGNSELVVNRIKVRSIQDKSRMKLVPRGGGWGMFGEHLLASELAKSGEGPSSVVLTEGEFDAMVVNQTTGRVAVSLPNGSNSLPVALLPRLEKVDQIYLWMDFDAAGQGSVDHFASKLGIQRTRVIRDVFEVPRDNSSSRPPKDANEIFLRGLSVQSYVDAAAPMSHSQILNFNDIRQNVFEELSNPCATSGITSITLPGLSQLLKGHRRGELSVWTGATGSGKTTILSQLSLDYCMQGVSTLWGSFEINNVRLAKTMLRQFSGRNLETSLEDFNYYADKFSELPLRFMKFHGSTSIDQVIDAMDYAVYVHDVRHIIIDNLQFMLSGQNSRVGEIWEIQNKAIEKFRRFATNKNVHVSLVVHPRKEADGTALGMSSVFGSVKSTQEADNVLILQNVVGENRCIDVKKNRFAGNLGRVTFRFDPLSLTAEELKVTEFVLEASKTTPTEVKTSAKAFDKLRPPEPRRSTAKVAVTIDRSTHPFAYSSAAPVFATSQLVSSNVSPSSSRPMTTYRLNSVMHEERNQTGFVHDSDLEENQNQGCFALGDLFVSPSDSPNPTESSSSSVVSEGSTVSTTGSSESTADNPPVNSSTAEVPKRGRKPKTTETTVAVDEETITMRGKSVTRSSSIKEYREFIKANGLGEMIKTAGKGIVKTDIYDKIKQHVPPSSISNSAQQAAPSSAPVSNTSSLDFGVSTVEPLLTQKEVDVDIFDDIDDFRSRMLRRTGPGALLSKAGVKPVGTVKLPVHTLVEDQDELLSKGIIYVRDVELLERLAPLFENTKLCALDIETTGLSHRGDNIRLLQISTPDQPAVIIDVFKVSLEALRECKWLRSLLSSSAVKVLHNGKFDINFLSFNGLPVKGAVFDTMIAAKLLSATRFNWSCKLGHVAERYLNIALDKSQQFSDWTLEPLFEEQLIYASRDAAVLLPLYFVLQEKLKSERLDSIASIENKCVLAVCQMEQNGIRVDRQRLESLQQELNSENEVAMKRLGETLGVSSNANFNYNSQRQILQALQNLNVMDKSRRMLIQDTSERTLARNTYHPAIEALREYRKANKAVTAFTEKIPNHIDATTGRIYPNINQIGAESGRFSCDNPNLQQIPRDHRFRECFVADPGHKFVIADFSQIELRIAADIAEDKKMIEAYNSGQDLHALTASLVKGKPIAEVTKDERQLAKAVNFGLIFGMSLAGFRNYAEVGYGVRLGMNEAREIYDSFFRNYSGIANWHERMKNTKPMSVRTLSNRLSIFDQFSFTRSLNYPVQGTSADITKEAMALLVDRVEAFGGRMVLCIHDEIILEVPDEHTDEALRVLVDTMEAAGNKFLRYVPCEAVGSVGSSWADK</sequence>
<dbReference type="GO" id="GO:0005524">
    <property type="term" value="F:ATP binding"/>
    <property type="evidence" value="ECO:0007669"/>
    <property type="project" value="InterPro"/>
</dbReference>
<dbReference type="PANTHER" id="PTHR12873:SF0">
    <property type="entry name" value="TWINKLE MTDNA HELICASE"/>
    <property type="match status" value="1"/>
</dbReference>
<evidence type="ECO:0000313" key="5">
    <source>
        <dbReference type="EMBL" id="GBE59645.1"/>
    </source>
</evidence>
<dbReference type="GO" id="GO:0003887">
    <property type="term" value="F:DNA-directed DNA polymerase activity"/>
    <property type="evidence" value="ECO:0007669"/>
    <property type="project" value="InterPro"/>
</dbReference>
<protein>
    <submittedName>
        <fullName evidence="5">DNA polymerase I</fullName>
    </submittedName>
</protein>
<evidence type="ECO:0000256" key="2">
    <source>
        <dbReference type="SAM" id="Phobius"/>
    </source>
</evidence>
<dbReference type="InterPro" id="IPR034154">
    <property type="entry name" value="TOPRIM_DnaG/twinkle"/>
</dbReference>
<dbReference type="InterPro" id="IPR012337">
    <property type="entry name" value="RNaseH-like_sf"/>
</dbReference>
<dbReference type="Proteomes" id="UP000236319">
    <property type="component" value="Unassembled WGS sequence"/>
</dbReference>
<dbReference type="Gene3D" id="3.40.1360.10">
    <property type="match status" value="1"/>
</dbReference>
<dbReference type="GO" id="GO:0043139">
    <property type="term" value="F:5'-3' DNA helicase activity"/>
    <property type="evidence" value="ECO:0007669"/>
    <property type="project" value="InterPro"/>
</dbReference>
<evidence type="ECO:0000259" key="3">
    <source>
        <dbReference type="PROSITE" id="PS50880"/>
    </source>
</evidence>
<dbReference type="RefSeq" id="XP_028865888.1">
    <property type="nucleotide sequence ID" value="XM_029010055.1"/>
</dbReference>
<evidence type="ECO:0000259" key="4">
    <source>
        <dbReference type="PROSITE" id="PS51199"/>
    </source>
</evidence>
<dbReference type="InterPro" id="IPR027417">
    <property type="entry name" value="P-loop_NTPase"/>
</dbReference>
<feature type="domain" description="Toprim" evidence="3">
    <location>
        <begin position="555"/>
        <end position="637"/>
    </location>
</feature>
<feature type="domain" description="SF4 helicase" evidence="4">
    <location>
        <begin position="691"/>
        <end position="939"/>
    </location>
</feature>
<dbReference type="InterPro" id="IPR001098">
    <property type="entry name" value="DNA-dir_DNA_pol_A_palm_dom"/>
</dbReference>
<feature type="transmembrane region" description="Helical" evidence="2">
    <location>
        <begin position="113"/>
        <end position="132"/>
    </location>
</feature>
<evidence type="ECO:0000313" key="6">
    <source>
        <dbReference type="Proteomes" id="UP000236319"/>
    </source>
</evidence>
<dbReference type="Pfam" id="PF13481">
    <property type="entry name" value="AAA_25"/>
    <property type="match status" value="1"/>
</dbReference>
<comment type="caution">
    <text evidence="5">The sequence shown here is derived from an EMBL/GenBank/DDBJ whole genome shotgun (WGS) entry which is preliminary data.</text>
</comment>
<dbReference type="SUPFAM" id="SSF53098">
    <property type="entry name" value="Ribonuclease H-like"/>
    <property type="match status" value="1"/>
</dbReference>
<organism evidence="5 6">
    <name type="scientific">Babesia ovata</name>
    <dbReference type="NCBI Taxonomy" id="189622"/>
    <lineage>
        <taxon>Eukaryota</taxon>
        <taxon>Sar</taxon>
        <taxon>Alveolata</taxon>
        <taxon>Apicomplexa</taxon>
        <taxon>Aconoidasida</taxon>
        <taxon>Piroplasmida</taxon>
        <taxon>Babesiidae</taxon>
        <taxon>Babesia</taxon>
    </lineage>
</organism>
<dbReference type="CDD" id="cd01029">
    <property type="entry name" value="TOPRIM_primases"/>
    <property type="match status" value="1"/>
</dbReference>
<dbReference type="Pfam" id="PF01612">
    <property type="entry name" value="DNA_pol_A_exo1"/>
    <property type="match status" value="1"/>
</dbReference>
<dbReference type="GO" id="GO:0006261">
    <property type="term" value="P:DNA-templated DNA replication"/>
    <property type="evidence" value="ECO:0007669"/>
    <property type="project" value="InterPro"/>
</dbReference>
<dbReference type="EMBL" id="BDSA01000001">
    <property type="protein sequence ID" value="GBE59645.1"/>
    <property type="molecule type" value="Genomic_DNA"/>
</dbReference>
<dbReference type="InterPro" id="IPR007694">
    <property type="entry name" value="DNA_helicase_DnaB-like_C"/>
</dbReference>
<keyword evidence="2" id="KW-0812">Transmembrane</keyword>
<dbReference type="GO" id="GO:0003697">
    <property type="term" value="F:single-stranded DNA binding"/>
    <property type="evidence" value="ECO:0007669"/>
    <property type="project" value="InterPro"/>
</dbReference>
<dbReference type="Pfam" id="PF00476">
    <property type="entry name" value="DNA_pol_A"/>
    <property type="match status" value="1"/>
</dbReference>
<keyword evidence="6" id="KW-1185">Reference proteome</keyword>
<dbReference type="InterPro" id="IPR043502">
    <property type="entry name" value="DNA/RNA_pol_sf"/>
</dbReference>
<feature type="compositionally biased region" description="Low complexity" evidence="1">
    <location>
        <begin position="1053"/>
        <end position="1084"/>
    </location>
</feature>
<dbReference type="PROSITE" id="PS51199">
    <property type="entry name" value="SF4_HELICASE"/>
    <property type="match status" value="1"/>
</dbReference>
<evidence type="ECO:0000256" key="1">
    <source>
        <dbReference type="SAM" id="MobiDB-lite"/>
    </source>
</evidence>
<dbReference type="Gene3D" id="1.20.1060.10">
    <property type="entry name" value="Taq DNA Polymerase, Chain T, domain 4"/>
    <property type="match status" value="1"/>
</dbReference>
<dbReference type="CDD" id="cd08639">
    <property type="entry name" value="DNA_pol_A_Aquificae_like"/>
    <property type="match status" value="1"/>
</dbReference>
<dbReference type="InterPro" id="IPR002562">
    <property type="entry name" value="3'-5'_exonuclease_dom"/>
</dbReference>
<dbReference type="GeneID" id="39873415"/>
<feature type="region of interest" description="Disordered" evidence="1">
    <location>
        <begin position="1168"/>
        <end position="1190"/>
    </location>
</feature>
<dbReference type="GO" id="GO:0008408">
    <property type="term" value="F:3'-5' exonuclease activity"/>
    <property type="evidence" value="ECO:0007669"/>
    <property type="project" value="InterPro"/>
</dbReference>
<feature type="compositionally biased region" description="Low complexity" evidence="1">
    <location>
        <begin position="1168"/>
        <end position="1188"/>
    </location>
</feature>
<dbReference type="InterPro" id="IPR006171">
    <property type="entry name" value="TOPRIM_dom"/>
</dbReference>
<dbReference type="Gene3D" id="3.40.50.300">
    <property type="entry name" value="P-loop containing nucleotide triphosphate hydrolases"/>
    <property type="match status" value="1"/>
</dbReference>
<dbReference type="PANTHER" id="PTHR12873">
    <property type="entry name" value="T7-LIKE MITOCHONDRIAL DNA HELICASE"/>
    <property type="match status" value="1"/>
</dbReference>
<dbReference type="PRINTS" id="PR00868">
    <property type="entry name" value="DNAPOLI"/>
</dbReference>
<feature type="compositionally biased region" description="Polar residues" evidence="1">
    <location>
        <begin position="1085"/>
        <end position="1095"/>
    </location>
</feature>
<accession>A0A2H6K9I8</accession>
<dbReference type="SUPFAM" id="SSF52540">
    <property type="entry name" value="P-loop containing nucleoside triphosphate hydrolases"/>
    <property type="match status" value="1"/>
</dbReference>
<reference evidence="5 6" key="1">
    <citation type="journal article" date="2017" name="BMC Genomics">
        <title>Whole-genome assembly of Babesia ovata and comparative genomics between closely related pathogens.</title>
        <authorList>
            <person name="Yamagishi J."/>
            <person name="Asada M."/>
            <person name="Hakimi H."/>
            <person name="Tanaka T.Q."/>
            <person name="Sugimoto C."/>
            <person name="Kawazu S."/>
        </authorList>
    </citation>
    <scope>NUCLEOTIDE SEQUENCE [LARGE SCALE GENOMIC DNA]</scope>
    <source>
        <strain evidence="5 6">Miyake</strain>
    </source>
</reference>
<dbReference type="VEuPathDB" id="PiroplasmaDB:BOVATA_011380"/>
<dbReference type="SMART" id="SM00474">
    <property type="entry name" value="35EXOc"/>
    <property type="match status" value="1"/>
</dbReference>
<keyword evidence="2" id="KW-1133">Transmembrane helix</keyword>